<sequence>KKDAKFIWNVEQQNSFDKIKQLLTSNVLLQFPDSEHLCPKN</sequence>
<comment type="caution">
    <text evidence="1">The sequence shown here is derived from an EMBL/GenBank/DDBJ whole genome shotgun (WGS) entry which is preliminary data.</text>
</comment>
<dbReference type="Proteomes" id="UP000663882">
    <property type="component" value="Unassembled WGS sequence"/>
</dbReference>
<proteinExistence type="predicted"/>
<dbReference type="AlphaFoldDB" id="A0A815V1U9"/>
<feature type="non-terminal residue" evidence="1">
    <location>
        <position position="1"/>
    </location>
</feature>
<organism evidence="1 2">
    <name type="scientific">Rotaria sordida</name>
    <dbReference type="NCBI Taxonomy" id="392033"/>
    <lineage>
        <taxon>Eukaryota</taxon>
        <taxon>Metazoa</taxon>
        <taxon>Spiralia</taxon>
        <taxon>Gnathifera</taxon>
        <taxon>Rotifera</taxon>
        <taxon>Eurotatoria</taxon>
        <taxon>Bdelloidea</taxon>
        <taxon>Philodinida</taxon>
        <taxon>Philodinidae</taxon>
        <taxon>Rotaria</taxon>
    </lineage>
</organism>
<name>A0A815V1U9_9BILA</name>
<evidence type="ECO:0008006" key="3">
    <source>
        <dbReference type="Google" id="ProtNLM"/>
    </source>
</evidence>
<evidence type="ECO:0000313" key="1">
    <source>
        <dbReference type="EMBL" id="CAF1528676.1"/>
    </source>
</evidence>
<dbReference type="InterPro" id="IPR043502">
    <property type="entry name" value="DNA/RNA_pol_sf"/>
</dbReference>
<protein>
    <recommendedName>
        <fullName evidence="3">Reverse transcriptase</fullName>
    </recommendedName>
</protein>
<evidence type="ECO:0000313" key="2">
    <source>
        <dbReference type="Proteomes" id="UP000663882"/>
    </source>
</evidence>
<dbReference type="EMBL" id="CAJNOO010018990">
    <property type="protein sequence ID" value="CAF1528676.1"/>
    <property type="molecule type" value="Genomic_DNA"/>
</dbReference>
<dbReference type="InterPro" id="IPR043128">
    <property type="entry name" value="Rev_trsase/Diguanyl_cyclase"/>
</dbReference>
<dbReference type="Gene3D" id="3.30.70.270">
    <property type="match status" value="1"/>
</dbReference>
<dbReference type="OrthoDB" id="8049819at2759"/>
<gene>
    <name evidence="1" type="ORF">RFH988_LOCUS39450</name>
</gene>
<dbReference type="SUPFAM" id="SSF56672">
    <property type="entry name" value="DNA/RNA polymerases"/>
    <property type="match status" value="1"/>
</dbReference>
<accession>A0A815V1U9</accession>
<reference evidence="1" key="1">
    <citation type="submission" date="2021-02" db="EMBL/GenBank/DDBJ databases">
        <authorList>
            <person name="Nowell W R."/>
        </authorList>
    </citation>
    <scope>NUCLEOTIDE SEQUENCE</scope>
</reference>